<dbReference type="Proteomes" id="UP000554284">
    <property type="component" value="Unassembled WGS sequence"/>
</dbReference>
<keyword evidence="2" id="KW-0378">Hydrolase</keyword>
<dbReference type="EMBL" id="JAAXPF010000001">
    <property type="protein sequence ID" value="NKY68037.1"/>
    <property type="molecule type" value="Genomic_DNA"/>
</dbReference>
<evidence type="ECO:0000313" key="4">
    <source>
        <dbReference type="Proteomes" id="UP001549139"/>
    </source>
</evidence>
<proteinExistence type="predicted"/>
<organism evidence="2 3">
    <name type="scientific">Corynebacterium mucifaciens</name>
    <dbReference type="NCBI Taxonomy" id="57171"/>
    <lineage>
        <taxon>Bacteria</taxon>
        <taxon>Bacillati</taxon>
        <taxon>Actinomycetota</taxon>
        <taxon>Actinomycetes</taxon>
        <taxon>Mycobacteriales</taxon>
        <taxon>Corynebacteriaceae</taxon>
        <taxon>Corynebacterium</taxon>
    </lineage>
</organism>
<dbReference type="AlphaFoldDB" id="A0A7X6LPU7"/>
<name>A0A7X6LPU7_9CORY</name>
<comment type="caution">
    <text evidence="2">The sequence shown here is derived from an EMBL/GenBank/DDBJ whole genome shotgun (WGS) entry which is preliminary data.</text>
</comment>
<evidence type="ECO:0000313" key="1">
    <source>
        <dbReference type="EMBL" id="MET3943479.1"/>
    </source>
</evidence>
<evidence type="ECO:0000313" key="2">
    <source>
        <dbReference type="EMBL" id="NKY68037.1"/>
    </source>
</evidence>
<keyword evidence="2" id="KW-0255">Endonuclease</keyword>
<dbReference type="GO" id="GO:0009036">
    <property type="term" value="F:type II site-specific deoxyribonuclease activity"/>
    <property type="evidence" value="ECO:0007669"/>
    <property type="project" value="UniProtKB-EC"/>
</dbReference>
<dbReference type="InterPro" id="IPR014328">
    <property type="entry name" value="Restrct_endonuc_II_Alw26I"/>
</dbReference>
<evidence type="ECO:0000313" key="3">
    <source>
        <dbReference type="Proteomes" id="UP000554284"/>
    </source>
</evidence>
<dbReference type="NCBIfam" id="TIGR02986">
    <property type="entry name" value="restrict_Alw26I"/>
    <property type="match status" value="1"/>
</dbReference>
<dbReference type="Proteomes" id="UP001549139">
    <property type="component" value="Unassembled WGS sequence"/>
</dbReference>
<dbReference type="EC" id="3.1.21.4" evidence="2"/>
<reference evidence="1 4" key="2">
    <citation type="submission" date="2024-06" db="EMBL/GenBank/DDBJ databases">
        <title>Sequencing the genomes of 1000 actinobacteria strains.</title>
        <authorList>
            <person name="Klenk H.-P."/>
        </authorList>
    </citation>
    <scope>NUCLEOTIDE SEQUENCE [LARGE SCALE GENOMIC DNA]</scope>
    <source>
        <strain evidence="1 4">DSM 44265</strain>
    </source>
</reference>
<dbReference type="Pfam" id="PF09665">
    <property type="entry name" value="RE_Alw26IDE"/>
    <property type="match status" value="1"/>
</dbReference>
<keyword evidence="2" id="KW-0540">Nuclease</keyword>
<gene>
    <name evidence="2" type="ORF">HF989_01380</name>
    <name evidence="1" type="ORF">JOF50_000278</name>
</gene>
<dbReference type="EMBL" id="JBEPNZ010000001">
    <property type="protein sequence ID" value="MET3943479.1"/>
    <property type="molecule type" value="Genomic_DNA"/>
</dbReference>
<dbReference type="RefSeq" id="WP_168683567.1">
    <property type="nucleotide sequence ID" value="NZ_JAAXPF010000001.1"/>
</dbReference>
<protein>
    <submittedName>
        <fullName evidence="2">Alw26I/Eco31I/Esp3I family type II restriction endonuclease</fullName>
        <ecNumber evidence="2">3.1.21.4</ecNumber>
    </submittedName>
</protein>
<reference evidence="2 3" key="1">
    <citation type="submission" date="2020-04" db="EMBL/GenBank/DDBJ databases">
        <title>MicrobeNet Type strains.</title>
        <authorList>
            <person name="Nicholson A.C."/>
        </authorList>
    </citation>
    <scope>NUCLEOTIDE SEQUENCE [LARGE SCALE GENOMIC DNA]</scope>
    <source>
        <strain evidence="2 3">ATCC 700355</strain>
    </source>
</reference>
<accession>A0A7X6LPU7</accession>
<keyword evidence="4" id="KW-1185">Reference proteome</keyword>
<sequence length="559" mass="62865">MASTSQPQTSTNQTSLVESAFQNYMEAMANHPAYAGMPDLRNVDGSIQWEAPSNRKSGANIHTHSKRTEWWEKKAVEIGIVPGQARWISRTAKAIHPTGKKPCKTCGQTMLISYAYPSKTTLKKIRAFPELREIADDRFADIYTITQLIFTNSAAPNTTLNTLLKNSKFLSLPEFSDAEEAIKWIKDIYVPSEPRSLSPGAMSNAPDRFDGFHSINLCCREKSDSGRSRKNLASYATDRRVYENWSDGNWVAANALMGEVRRNDEIQSQHCSNRMRVAHSGVITADHIGPISLGFAHQPVFRLLCDSCNSAKNNRITFEDVQNLRIEVDAGHDVTSWYNSRLWHDFEKRIEGPKEAQVFYALLRDNRSIAFDLLGEILDAGFPFSLSTLLNPEVANRKWSLSGFDIANGIIRGHFSSTTSNAKYRLTQQERMIRVSFTSLVEYKAKSNRHRASQNSPIELPSSSRVLRNAEKLEMAYPNGSASLTRLLNPVDASSDLSGYEPIDTQTIVEEQAAAKKSIPYRDFKSSLDEYMDTVALRLIEVSSMNRYTRKLPDEGLLP</sequence>